<evidence type="ECO:0000256" key="1">
    <source>
        <dbReference type="ARBA" id="ARBA00006464"/>
    </source>
</evidence>
<comment type="similarity">
    <text evidence="1">Belongs to the bacterial sugar transferase family.</text>
</comment>
<dbReference type="Pfam" id="PF02397">
    <property type="entry name" value="Bac_transf"/>
    <property type="match status" value="1"/>
</dbReference>
<dbReference type="InterPro" id="IPR003362">
    <property type="entry name" value="Bact_transf"/>
</dbReference>
<keyword evidence="3" id="KW-1133">Transmembrane helix</keyword>
<dbReference type="GO" id="GO:0016780">
    <property type="term" value="F:phosphotransferase activity, for other substituted phosphate groups"/>
    <property type="evidence" value="ECO:0007669"/>
    <property type="project" value="TreeGrafter"/>
</dbReference>
<proteinExistence type="inferred from homology"/>
<keyword evidence="3" id="KW-0812">Transmembrane</keyword>
<evidence type="ECO:0000259" key="4">
    <source>
        <dbReference type="Pfam" id="PF02397"/>
    </source>
</evidence>
<keyword evidence="3" id="KW-0472">Membrane</keyword>
<evidence type="ECO:0000313" key="6">
    <source>
        <dbReference type="Proteomes" id="UP000294576"/>
    </source>
</evidence>
<sequence length="220" mass="24759">MNTLKSSQLLRWKSPTKNHNTPVDFQTVSKRCVDLTISVALLAVLSPLLLALAFLVRLTSSGPAIYKQQRRGLGGKSFECYKFRTMRVSRDSDVFIQCTRNDSRITGIGRILRRTSLDELPQLFNVLFGTMSLVGPRPHPLKLDDEYSTRIPGYEQRFLVKPGITGLAQIKGHRGPTETLKDMQRRIAADQTYVRNRSLKLDIDILLATVPSVLKGTNAF</sequence>
<gene>
    <name evidence="5" type="ORF">EV132_13141</name>
</gene>
<dbReference type="AlphaFoldDB" id="A0A4R3PZW1"/>
<dbReference type="Proteomes" id="UP000294576">
    <property type="component" value="Unassembled WGS sequence"/>
</dbReference>
<organism evidence="5 6">
    <name type="scientific">Rhizobium sullae</name>
    <name type="common">Rhizobium hedysari</name>
    <dbReference type="NCBI Taxonomy" id="50338"/>
    <lineage>
        <taxon>Bacteria</taxon>
        <taxon>Pseudomonadati</taxon>
        <taxon>Pseudomonadota</taxon>
        <taxon>Alphaproteobacteria</taxon>
        <taxon>Hyphomicrobiales</taxon>
        <taxon>Rhizobiaceae</taxon>
        <taxon>Rhizobium/Agrobacterium group</taxon>
        <taxon>Rhizobium</taxon>
    </lineage>
</organism>
<dbReference type="EMBL" id="SMBH01000031">
    <property type="protein sequence ID" value="TCU06830.1"/>
    <property type="molecule type" value="Genomic_DNA"/>
</dbReference>
<evidence type="ECO:0000256" key="2">
    <source>
        <dbReference type="ARBA" id="ARBA00023169"/>
    </source>
</evidence>
<feature type="transmembrane region" description="Helical" evidence="3">
    <location>
        <begin position="35"/>
        <end position="58"/>
    </location>
</feature>
<dbReference type="RefSeq" id="WP_132568600.1">
    <property type="nucleotide sequence ID" value="NZ_SMBH01000031.1"/>
</dbReference>
<reference evidence="5 6" key="1">
    <citation type="submission" date="2019-03" db="EMBL/GenBank/DDBJ databases">
        <title>Genomic Encyclopedia of Type Strains, Phase IV (KMG-V): Genome sequencing to study the core and pangenomes of soil and plant-associated prokaryotes.</title>
        <authorList>
            <person name="Whitman W."/>
        </authorList>
    </citation>
    <scope>NUCLEOTIDE SEQUENCE [LARGE SCALE GENOMIC DNA]</scope>
    <source>
        <strain evidence="5 6">Hc14</strain>
    </source>
</reference>
<evidence type="ECO:0000313" key="5">
    <source>
        <dbReference type="EMBL" id="TCU06830.1"/>
    </source>
</evidence>
<dbReference type="PANTHER" id="PTHR30576:SF0">
    <property type="entry name" value="UNDECAPRENYL-PHOSPHATE N-ACETYLGALACTOSAMINYL 1-PHOSPHATE TRANSFERASE-RELATED"/>
    <property type="match status" value="1"/>
</dbReference>
<name>A0A4R3PZW1_RHISU</name>
<dbReference type="PANTHER" id="PTHR30576">
    <property type="entry name" value="COLANIC BIOSYNTHESIS UDP-GLUCOSE LIPID CARRIER TRANSFERASE"/>
    <property type="match status" value="1"/>
</dbReference>
<dbReference type="GO" id="GO:0000271">
    <property type="term" value="P:polysaccharide biosynthetic process"/>
    <property type="evidence" value="ECO:0007669"/>
    <property type="project" value="UniProtKB-KW"/>
</dbReference>
<keyword evidence="5" id="KW-0808">Transferase</keyword>
<accession>A0A4R3PZW1</accession>
<feature type="domain" description="Bacterial sugar transferase" evidence="4">
    <location>
        <begin position="30"/>
        <end position="215"/>
    </location>
</feature>
<comment type="caution">
    <text evidence="5">The sequence shown here is derived from an EMBL/GenBank/DDBJ whole genome shotgun (WGS) entry which is preliminary data.</text>
</comment>
<keyword evidence="2" id="KW-0270">Exopolysaccharide synthesis</keyword>
<protein>
    <submittedName>
        <fullName evidence="5">Exopolysaccharide biosynthesis polyprenyl glycosylphosphotransferase</fullName>
    </submittedName>
</protein>
<evidence type="ECO:0000256" key="3">
    <source>
        <dbReference type="SAM" id="Phobius"/>
    </source>
</evidence>